<accession>A0A0L0UPH2</accession>
<sequence length="384" mass="42108">MIIDKIEDAFAFFSRYTLGRDFAQYCDLRTVIGMTPDDKIRHPSLDAPYIHVTHNNDYASCFEVLGAFREFSENVPKTPNEQPEADSYLRFVLKLRDALTGDFKTLGHKISIVFERDPSRGKEEITRSVVLVCGCIIALHQVMNATSQQMALGNVTFGAIAYVSEGKYGPAAVAINAGLTLLQWVGVIYALQGLLRLRRLQKDGHTGLSAGEDVSSGVKRIIVGTMLAVIMKARHSLKDIPLFIAIKGALMADTIRRYYARAIAGGLAWFLTPLAHADDDIAGMIKGWLDGIYSLKEPIVNASMVIGLGCIAGAIGLMATKKNNPQIKVGHILVLLVAGACFIALDQMASRSQKQIGRESRHSTSGYAHLNARLMRWHSAHQPQ</sequence>
<dbReference type="InterPro" id="IPR048039">
    <property type="entry name" value="TraQ-like"/>
</dbReference>
<evidence type="ECO:0000313" key="3">
    <source>
        <dbReference type="Proteomes" id="UP000054564"/>
    </source>
</evidence>
<keyword evidence="1" id="KW-0812">Transmembrane</keyword>
<keyword evidence="3" id="KW-1185">Reference proteome</keyword>
<feature type="transmembrane region" description="Helical" evidence="1">
    <location>
        <begin position="125"/>
        <end position="143"/>
    </location>
</feature>
<keyword evidence="1" id="KW-0472">Membrane</keyword>
<dbReference type="Pfam" id="PF20535">
    <property type="entry name" value="DUF6750"/>
    <property type="match status" value="1"/>
</dbReference>
<feature type="transmembrane region" description="Helical" evidence="1">
    <location>
        <begin position="171"/>
        <end position="191"/>
    </location>
</feature>
<dbReference type="Proteomes" id="UP000054564">
    <property type="component" value="Unassembled WGS sequence"/>
</dbReference>
<proteinExistence type="predicted"/>
<evidence type="ECO:0000256" key="1">
    <source>
        <dbReference type="SAM" id="Phobius"/>
    </source>
</evidence>
<keyword evidence="1" id="KW-1133">Transmembrane helix</keyword>
<feature type="transmembrane region" description="Helical" evidence="1">
    <location>
        <begin position="299"/>
        <end position="320"/>
    </location>
</feature>
<feature type="transmembrane region" description="Helical" evidence="1">
    <location>
        <begin position="326"/>
        <end position="345"/>
    </location>
</feature>
<organism evidence="2 3">
    <name type="scientific">Puccinia striiformis f. sp. tritici PST-78</name>
    <dbReference type="NCBI Taxonomy" id="1165861"/>
    <lineage>
        <taxon>Eukaryota</taxon>
        <taxon>Fungi</taxon>
        <taxon>Dikarya</taxon>
        <taxon>Basidiomycota</taxon>
        <taxon>Pucciniomycotina</taxon>
        <taxon>Pucciniomycetes</taxon>
        <taxon>Pucciniales</taxon>
        <taxon>Pucciniaceae</taxon>
        <taxon>Puccinia</taxon>
    </lineage>
</organism>
<evidence type="ECO:0000313" key="2">
    <source>
        <dbReference type="EMBL" id="KNE88699.1"/>
    </source>
</evidence>
<dbReference type="AlphaFoldDB" id="A0A0L0UPH2"/>
<name>A0A0L0UPH2_9BASI</name>
<gene>
    <name evidence="2" type="ORF">PSTG_17884</name>
</gene>
<dbReference type="InterPro" id="IPR046638">
    <property type="entry name" value="DUF6750"/>
</dbReference>
<reference evidence="3" key="1">
    <citation type="submission" date="2014-03" db="EMBL/GenBank/DDBJ databases">
        <title>The Genome Sequence of Puccinia striiformis f. sp. tritici PST-78.</title>
        <authorList>
            <consortium name="The Broad Institute Genome Sequencing Platform"/>
            <person name="Cuomo C."/>
            <person name="Hulbert S."/>
            <person name="Chen X."/>
            <person name="Walker B."/>
            <person name="Young S.K."/>
            <person name="Zeng Q."/>
            <person name="Gargeya S."/>
            <person name="Fitzgerald M."/>
            <person name="Haas B."/>
            <person name="Abouelleil A."/>
            <person name="Alvarado L."/>
            <person name="Arachchi H.M."/>
            <person name="Berlin A.M."/>
            <person name="Chapman S.B."/>
            <person name="Goldberg J."/>
            <person name="Griggs A."/>
            <person name="Gujja S."/>
            <person name="Hansen M."/>
            <person name="Howarth C."/>
            <person name="Imamovic A."/>
            <person name="Larimer J."/>
            <person name="McCowan C."/>
            <person name="Montmayeur A."/>
            <person name="Murphy C."/>
            <person name="Neiman D."/>
            <person name="Pearson M."/>
            <person name="Priest M."/>
            <person name="Roberts A."/>
            <person name="Saif S."/>
            <person name="Shea T."/>
            <person name="Sisk P."/>
            <person name="Sykes S."/>
            <person name="Wortman J."/>
            <person name="Nusbaum C."/>
            <person name="Birren B."/>
        </authorList>
    </citation>
    <scope>NUCLEOTIDE SEQUENCE [LARGE SCALE GENOMIC DNA]</scope>
    <source>
        <strain evidence="3">race PST-78</strain>
    </source>
</reference>
<protein>
    <submittedName>
        <fullName evidence="2">Uncharacterized protein</fullName>
    </submittedName>
</protein>
<comment type="caution">
    <text evidence="2">The sequence shown here is derived from an EMBL/GenBank/DDBJ whole genome shotgun (WGS) entry which is preliminary data.</text>
</comment>
<dbReference type="EMBL" id="AJIL01001101">
    <property type="protein sequence ID" value="KNE88699.1"/>
    <property type="molecule type" value="Genomic_DNA"/>
</dbReference>
<dbReference type="NCBIfam" id="NF033883">
    <property type="entry name" value="conj_TraQ_IncI1"/>
    <property type="match status" value="1"/>
</dbReference>